<dbReference type="EMBL" id="JARACI010000854">
    <property type="protein sequence ID" value="MDD9206339.1"/>
    <property type="molecule type" value="Genomic_DNA"/>
</dbReference>
<organism evidence="2 3">
    <name type="scientific">Georgenia halotolerans</name>
    <dbReference type="NCBI Taxonomy" id="3028317"/>
    <lineage>
        <taxon>Bacteria</taxon>
        <taxon>Bacillati</taxon>
        <taxon>Actinomycetota</taxon>
        <taxon>Actinomycetes</taxon>
        <taxon>Micrococcales</taxon>
        <taxon>Bogoriellaceae</taxon>
        <taxon>Georgenia</taxon>
    </lineage>
</organism>
<dbReference type="Proteomes" id="UP001165561">
    <property type="component" value="Unassembled WGS sequence"/>
</dbReference>
<sequence>MHRPAVLRVPRWALRLALGEFADDILSSQQVIPEKLLADGFSYLHPTLPAAARWVSR</sequence>
<name>A0ABT5TWG8_9MICO</name>
<protein>
    <submittedName>
        <fullName evidence="2">DUF1731 domain-containing protein</fullName>
    </submittedName>
</protein>
<evidence type="ECO:0000313" key="3">
    <source>
        <dbReference type="Proteomes" id="UP001165561"/>
    </source>
</evidence>
<reference evidence="2" key="1">
    <citation type="submission" date="2023-02" db="EMBL/GenBank/DDBJ databases">
        <title>Georgenia sp.10Sc9-8, isolated from a soil sample collected from the Taklamakan desert.</title>
        <authorList>
            <person name="Liu S."/>
        </authorList>
    </citation>
    <scope>NUCLEOTIDE SEQUENCE</scope>
    <source>
        <strain evidence="2">10Sc9-8</strain>
    </source>
</reference>
<comment type="caution">
    <text evidence="2">The sequence shown here is derived from an EMBL/GenBank/DDBJ whole genome shotgun (WGS) entry which is preliminary data.</text>
</comment>
<evidence type="ECO:0000259" key="1">
    <source>
        <dbReference type="Pfam" id="PF08338"/>
    </source>
</evidence>
<accession>A0ABT5TWG8</accession>
<evidence type="ECO:0000313" key="2">
    <source>
        <dbReference type="EMBL" id="MDD9206339.1"/>
    </source>
</evidence>
<feature type="domain" description="DUF1731" evidence="1">
    <location>
        <begin position="9"/>
        <end position="54"/>
    </location>
</feature>
<proteinExistence type="predicted"/>
<gene>
    <name evidence="2" type="ORF">PU560_07640</name>
</gene>
<dbReference type="InterPro" id="IPR013549">
    <property type="entry name" value="DUF1731"/>
</dbReference>
<dbReference type="Gene3D" id="3.40.50.720">
    <property type="entry name" value="NAD(P)-binding Rossmann-like Domain"/>
    <property type="match status" value="1"/>
</dbReference>
<dbReference type="Pfam" id="PF08338">
    <property type="entry name" value="DUF1731"/>
    <property type="match status" value="1"/>
</dbReference>
<keyword evidence="3" id="KW-1185">Reference proteome</keyword>